<feature type="domain" description="PEGA" evidence="2">
    <location>
        <begin position="30"/>
        <end position="74"/>
    </location>
</feature>
<organism evidence="3 4">
    <name type="scientific">Humisphaera borealis</name>
    <dbReference type="NCBI Taxonomy" id="2807512"/>
    <lineage>
        <taxon>Bacteria</taxon>
        <taxon>Pseudomonadati</taxon>
        <taxon>Planctomycetota</taxon>
        <taxon>Phycisphaerae</taxon>
        <taxon>Tepidisphaerales</taxon>
        <taxon>Tepidisphaeraceae</taxon>
        <taxon>Humisphaera</taxon>
    </lineage>
</organism>
<protein>
    <submittedName>
        <fullName evidence="3">PEGA domain-containing protein</fullName>
    </submittedName>
</protein>
<dbReference type="Pfam" id="PF08308">
    <property type="entry name" value="PEGA"/>
    <property type="match status" value="1"/>
</dbReference>
<dbReference type="RefSeq" id="WP_206293905.1">
    <property type="nucleotide sequence ID" value="NZ_CP063458.1"/>
</dbReference>
<dbReference type="AlphaFoldDB" id="A0A7M2X030"/>
<name>A0A7M2X030_9BACT</name>
<sequence length="168" mass="18528">MMLNRAVRSLVCVSAIVGGSLLNGCVERELIATSSPSGALVTANGHEISRTPMSREFQWYGYYDASVRLDGYETKKVVTPVVAPPWLWFPFDLVTELLPITIRDEHRVEYVMEPTTAAMTEPAGMVERGRELRGQLQSGEFTKVKPPTTRPATKATTKATAKPATRSE</sequence>
<gene>
    <name evidence="3" type="ORF">IPV69_05440</name>
</gene>
<accession>A0A7M2X030</accession>
<keyword evidence="4" id="KW-1185">Reference proteome</keyword>
<feature type="compositionally biased region" description="Low complexity" evidence="1">
    <location>
        <begin position="144"/>
        <end position="168"/>
    </location>
</feature>
<evidence type="ECO:0000313" key="4">
    <source>
        <dbReference type="Proteomes" id="UP000593765"/>
    </source>
</evidence>
<proteinExistence type="predicted"/>
<dbReference type="KEGG" id="hbs:IPV69_05440"/>
<evidence type="ECO:0000313" key="3">
    <source>
        <dbReference type="EMBL" id="QOV90802.1"/>
    </source>
</evidence>
<feature type="region of interest" description="Disordered" evidence="1">
    <location>
        <begin position="133"/>
        <end position="168"/>
    </location>
</feature>
<evidence type="ECO:0000256" key="1">
    <source>
        <dbReference type="SAM" id="MobiDB-lite"/>
    </source>
</evidence>
<dbReference type="EMBL" id="CP063458">
    <property type="protein sequence ID" value="QOV90802.1"/>
    <property type="molecule type" value="Genomic_DNA"/>
</dbReference>
<evidence type="ECO:0000259" key="2">
    <source>
        <dbReference type="Pfam" id="PF08308"/>
    </source>
</evidence>
<dbReference type="Proteomes" id="UP000593765">
    <property type="component" value="Chromosome"/>
</dbReference>
<dbReference type="InterPro" id="IPR013229">
    <property type="entry name" value="PEGA"/>
</dbReference>
<reference evidence="3 4" key="1">
    <citation type="submission" date="2020-10" db="EMBL/GenBank/DDBJ databases">
        <title>Wide distribution of Phycisphaera-like planctomycetes from WD2101 soil group in peatlands and genome analysis of the first cultivated representative.</title>
        <authorList>
            <person name="Dedysh S.N."/>
            <person name="Beletsky A.V."/>
            <person name="Ivanova A."/>
            <person name="Kulichevskaya I.S."/>
            <person name="Suzina N.E."/>
            <person name="Philippov D.A."/>
            <person name="Rakitin A.L."/>
            <person name="Mardanov A.V."/>
            <person name="Ravin N.V."/>
        </authorList>
    </citation>
    <scope>NUCLEOTIDE SEQUENCE [LARGE SCALE GENOMIC DNA]</scope>
    <source>
        <strain evidence="3 4">M1803</strain>
    </source>
</reference>